<dbReference type="SUPFAM" id="SSF54909">
    <property type="entry name" value="Dimeric alpha+beta barrel"/>
    <property type="match status" value="1"/>
</dbReference>
<dbReference type="InterPro" id="IPR011008">
    <property type="entry name" value="Dimeric_a/b-barrel"/>
</dbReference>
<evidence type="ECO:0000313" key="3">
    <source>
        <dbReference type="Proteomes" id="UP000548423"/>
    </source>
</evidence>
<reference evidence="3" key="1">
    <citation type="submission" date="2020-07" db="EMBL/GenBank/DDBJ databases">
        <authorList>
            <person name="Partida-Martinez L."/>
            <person name="Huntemann M."/>
            <person name="Clum A."/>
            <person name="Wang J."/>
            <person name="Palaniappan K."/>
            <person name="Ritter S."/>
            <person name="Chen I.-M."/>
            <person name="Stamatis D."/>
            <person name="Reddy T."/>
            <person name="O'Malley R."/>
            <person name="Daum C."/>
            <person name="Shapiro N."/>
            <person name="Ivanova N."/>
            <person name="Kyrpides N."/>
            <person name="Woyke T."/>
        </authorList>
    </citation>
    <scope>NUCLEOTIDE SEQUENCE [LARGE SCALE GENOMIC DNA]</scope>
    <source>
        <strain evidence="3">AT2.8</strain>
    </source>
</reference>
<evidence type="ECO:0000259" key="1">
    <source>
        <dbReference type="PROSITE" id="PS51725"/>
    </source>
</evidence>
<dbReference type="GO" id="GO:0004497">
    <property type="term" value="F:monooxygenase activity"/>
    <property type="evidence" value="ECO:0007669"/>
    <property type="project" value="UniProtKB-KW"/>
</dbReference>
<reference evidence="3" key="2">
    <citation type="submission" date="2020-08" db="EMBL/GenBank/DDBJ databases">
        <title>The Agave Microbiome: Exploring the role of microbial communities in plant adaptations to desert environments.</title>
        <authorList>
            <person name="Partida-Martinez L.P."/>
        </authorList>
    </citation>
    <scope>NUCLEOTIDE SEQUENCE [LARGE SCALE GENOMIC DNA]</scope>
    <source>
        <strain evidence="3">AT2.8</strain>
    </source>
</reference>
<dbReference type="PANTHER" id="PTHR33336:SF15">
    <property type="entry name" value="ABM DOMAIN-CONTAINING PROTEIN"/>
    <property type="match status" value="1"/>
</dbReference>
<comment type="caution">
    <text evidence="2">The sequence shown here is derived from an EMBL/GenBank/DDBJ whole genome shotgun (WGS) entry which is preliminary data.</text>
</comment>
<organism evidence="2 3">
    <name type="scientific">Neobacillus niacini</name>
    <dbReference type="NCBI Taxonomy" id="86668"/>
    <lineage>
        <taxon>Bacteria</taxon>
        <taxon>Bacillati</taxon>
        <taxon>Bacillota</taxon>
        <taxon>Bacilli</taxon>
        <taxon>Bacillales</taxon>
        <taxon>Bacillaceae</taxon>
        <taxon>Neobacillus</taxon>
    </lineage>
</organism>
<protein>
    <submittedName>
        <fullName evidence="2">Quinol monooxygenase YgiN</fullName>
    </submittedName>
</protein>
<dbReference type="PROSITE" id="PS51725">
    <property type="entry name" value="ABM"/>
    <property type="match status" value="1"/>
</dbReference>
<sequence length="95" mass="11209">MIKVVAKCKLKSDVKVEEYLRDARELVAETRKEEGCITYALHQDINDPSIITMLEEWVDEEALNQHNKTDHVNRIVPELRKLRESTEVNIYREVE</sequence>
<dbReference type="Proteomes" id="UP000548423">
    <property type="component" value="Unassembled WGS sequence"/>
</dbReference>
<gene>
    <name evidence="2" type="ORF">F4694_003719</name>
</gene>
<dbReference type="Gene3D" id="3.30.70.100">
    <property type="match status" value="1"/>
</dbReference>
<accession>A0A852TFR2</accession>
<dbReference type="PANTHER" id="PTHR33336">
    <property type="entry name" value="QUINOL MONOOXYGENASE YGIN-RELATED"/>
    <property type="match status" value="1"/>
</dbReference>
<name>A0A852TFR2_9BACI</name>
<dbReference type="InterPro" id="IPR007138">
    <property type="entry name" value="ABM_dom"/>
</dbReference>
<keyword evidence="2" id="KW-0503">Monooxygenase</keyword>
<dbReference type="AlphaFoldDB" id="A0A852TFR2"/>
<evidence type="ECO:0000313" key="2">
    <source>
        <dbReference type="EMBL" id="NYE06939.1"/>
    </source>
</evidence>
<feature type="domain" description="ABM" evidence="1">
    <location>
        <begin position="2"/>
        <end position="91"/>
    </location>
</feature>
<dbReference type="EMBL" id="JACCBX010000007">
    <property type="protein sequence ID" value="NYE06939.1"/>
    <property type="molecule type" value="Genomic_DNA"/>
</dbReference>
<proteinExistence type="predicted"/>
<dbReference type="InterPro" id="IPR050744">
    <property type="entry name" value="AI-2_Isomerase_LsrG"/>
</dbReference>
<keyword evidence="2" id="KW-0560">Oxidoreductase</keyword>
<dbReference type="Pfam" id="PF03992">
    <property type="entry name" value="ABM"/>
    <property type="match status" value="1"/>
</dbReference>